<name>A0A328B9D0_9CAUL</name>
<dbReference type="AlphaFoldDB" id="A0A328B9D0"/>
<dbReference type="OrthoDB" id="7210976at2"/>
<evidence type="ECO:0000313" key="1">
    <source>
        <dbReference type="EMBL" id="RAK62526.1"/>
    </source>
</evidence>
<accession>A0A328B9D0</accession>
<gene>
    <name evidence="1" type="ORF">DJ019_19095</name>
</gene>
<dbReference type="Proteomes" id="UP000249524">
    <property type="component" value="Unassembled WGS sequence"/>
</dbReference>
<organism evidence="1 2">
    <name type="scientific">Phenylobacterium kunshanense</name>
    <dbReference type="NCBI Taxonomy" id="1445034"/>
    <lineage>
        <taxon>Bacteria</taxon>
        <taxon>Pseudomonadati</taxon>
        <taxon>Pseudomonadota</taxon>
        <taxon>Alphaproteobacteria</taxon>
        <taxon>Caulobacterales</taxon>
        <taxon>Caulobacteraceae</taxon>
        <taxon>Phenylobacterium</taxon>
    </lineage>
</organism>
<dbReference type="RefSeq" id="WP_111278051.1">
    <property type="nucleotide sequence ID" value="NZ_QFYS01000011.1"/>
</dbReference>
<comment type="caution">
    <text evidence="1">The sequence shown here is derived from an EMBL/GenBank/DDBJ whole genome shotgun (WGS) entry which is preliminary data.</text>
</comment>
<evidence type="ECO:0000313" key="2">
    <source>
        <dbReference type="Proteomes" id="UP000249524"/>
    </source>
</evidence>
<protein>
    <submittedName>
        <fullName evidence="1">Uncharacterized protein</fullName>
    </submittedName>
</protein>
<sequence>MDDAVIVGAEIVAGHDGSAELLVRLRHPDGSEGPVVLDEETGLKLMEACAAGSLDDLKGQSWRRIVETG</sequence>
<dbReference type="EMBL" id="QFYS01000011">
    <property type="protein sequence ID" value="RAK62526.1"/>
    <property type="molecule type" value="Genomic_DNA"/>
</dbReference>
<proteinExistence type="predicted"/>
<reference evidence="1 2" key="1">
    <citation type="submission" date="2018-05" db="EMBL/GenBank/DDBJ databases">
        <authorList>
            <person name="Lanie J.A."/>
            <person name="Ng W.-L."/>
            <person name="Kazmierczak K.M."/>
            <person name="Andrzejewski T.M."/>
            <person name="Davidsen T.M."/>
            <person name="Wayne K.J."/>
            <person name="Tettelin H."/>
            <person name="Glass J.I."/>
            <person name="Rusch D."/>
            <person name="Podicherti R."/>
            <person name="Tsui H.-C.T."/>
            <person name="Winkler M.E."/>
        </authorList>
    </citation>
    <scope>NUCLEOTIDE SEQUENCE [LARGE SCALE GENOMIC DNA]</scope>
    <source>
        <strain evidence="1 2">BUT-10</strain>
    </source>
</reference>
<keyword evidence="2" id="KW-1185">Reference proteome</keyword>